<reference evidence="9" key="2">
    <citation type="submission" date="2019-11" db="UniProtKB">
        <authorList>
            <consortium name="WormBaseParasite"/>
        </authorList>
    </citation>
    <scope>IDENTIFICATION</scope>
</reference>
<dbReference type="WBParaSite" id="MCU_003212-RA">
    <property type="protein sequence ID" value="MCU_003212-RA"/>
    <property type="gene ID" value="MCU_003212"/>
</dbReference>
<dbReference type="Pfam" id="PF10534">
    <property type="entry name" value="CRIC_ras_sig"/>
    <property type="match status" value="1"/>
</dbReference>
<evidence type="ECO:0000313" key="8">
    <source>
        <dbReference type="Proteomes" id="UP000267029"/>
    </source>
</evidence>
<accession>A0A0R3U2A4</accession>
<evidence type="ECO:0000256" key="2">
    <source>
        <dbReference type="SAM" id="MobiDB-lite"/>
    </source>
</evidence>
<feature type="compositionally biased region" description="Basic and acidic residues" evidence="2">
    <location>
        <begin position="335"/>
        <end position="344"/>
    </location>
</feature>
<keyword evidence="8" id="KW-1185">Reference proteome</keyword>
<dbReference type="SUPFAM" id="SSF47769">
    <property type="entry name" value="SAM/Pointed domain"/>
    <property type="match status" value="1"/>
</dbReference>
<dbReference type="SUPFAM" id="SSF50729">
    <property type="entry name" value="PH domain-like"/>
    <property type="match status" value="1"/>
</dbReference>
<feature type="domain" description="PH" evidence="3">
    <location>
        <begin position="523"/>
        <end position="621"/>
    </location>
</feature>
<comment type="similarity">
    <text evidence="1">Belongs to the CNKSR family.</text>
</comment>
<name>A0A0R3U2A4_MESCO</name>
<dbReference type="PROSITE" id="PS50106">
    <property type="entry name" value="PDZ"/>
    <property type="match status" value="1"/>
</dbReference>
<protein>
    <submittedName>
        <fullName evidence="9">PH domain-containing protein</fullName>
    </submittedName>
</protein>
<dbReference type="PROSITE" id="PS50105">
    <property type="entry name" value="SAM_DOMAIN"/>
    <property type="match status" value="1"/>
</dbReference>
<dbReference type="InterPro" id="IPR013761">
    <property type="entry name" value="SAM/pointed_sf"/>
</dbReference>
<dbReference type="Pfam" id="PF00169">
    <property type="entry name" value="PH"/>
    <property type="match status" value="1"/>
</dbReference>
<feature type="compositionally biased region" description="Low complexity" evidence="2">
    <location>
        <begin position="353"/>
        <end position="368"/>
    </location>
</feature>
<evidence type="ECO:0000259" key="6">
    <source>
        <dbReference type="PROSITE" id="PS51290"/>
    </source>
</evidence>
<dbReference type="Pfam" id="PF07647">
    <property type="entry name" value="SAM_2"/>
    <property type="match status" value="1"/>
</dbReference>
<dbReference type="InterPro" id="IPR017874">
    <property type="entry name" value="CRIC_domain"/>
</dbReference>
<dbReference type="STRING" id="53468.A0A0R3U2A4"/>
<dbReference type="CDD" id="cd00136">
    <property type="entry name" value="PDZ_canonical"/>
    <property type="match status" value="1"/>
</dbReference>
<reference evidence="7 8" key="1">
    <citation type="submission" date="2018-10" db="EMBL/GenBank/DDBJ databases">
        <authorList>
            <consortium name="Pathogen Informatics"/>
        </authorList>
    </citation>
    <scope>NUCLEOTIDE SEQUENCE [LARGE SCALE GENOMIC DNA]</scope>
</reference>
<feature type="compositionally biased region" description="Polar residues" evidence="2">
    <location>
        <begin position="438"/>
        <end position="447"/>
    </location>
</feature>
<dbReference type="InterPro" id="IPR036034">
    <property type="entry name" value="PDZ_sf"/>
</dbReference>
<dbReference type="InterPro" id="IPR051566">
    <property type="entry name" value="CNKSR"/>
</dbReference>
<dbReference type="SMART" id="SM00454">
    <property type="entry name" value="SAM"/>
    <property type="match status" value="1"/>
</dbReference>
<dbReference type="SMART" id="SM00233">
    <property type="entry name" value="PH"/>
    <property type="match status" value="1"/>
</dbReference>
<feature type="region of interest" description="Disordered" evidence="2">
    <location>
        <begin position="856"/>
        <end position="880"/>
    </location>
</feature>
<evidence type="ECO:0000259" key="3">
    <source>
        <dbReference type="PROSITE" id="PS50003"/>
    </source>
</evidence>
<dbReference type="InterPro" id="IPR001478">
    <property type="entry name" value="PDZ"/>
</dbReference>
<evidence type="ECO:0000313" key="7">
    <source>
        <dbReference type="EMBL" id="VDD74568.1"/>
    </source>
</evidence>
<feature type="compositionally biased region" description="Low complexity" evidence="2">
    <location>
        <begin position="862"/>
        <end position="872"/>
    </location>
</feature>
<dbReference type="PANTHER" id="PTHR12844">
    <property type="entry name" value="CONNECTOR ENCHANCER OF KINASE SUPPRESSOR OF RAS"/>
    <property type="match status" value="1"/>
</dbReference>
<dbReference type="AlphaFoldDB" id="A0A0R3U2A4"/>
<feature type="region of interest" description="Disordered" evidence="2">
    <location>
        <begin position="735"/>
        <end position="756"/>
    </location>
</feature>
<feature type="region of interest" description="Disordered" evidence="2">
    <location>
        <begin position="465"/>
        <end position="495"/>
    </location>
</feature>
<organism evidence="9">
    <name type="scientific">Mesocestoides corti</name>
    <name type="common">Flatworm</name>
    <dbReference type="NCBI Taxonomy" id="53468"/>
    <lineage>
        <taxon>Eukaryota</taxon>
        <taxon>Metazoa</taxon>
        <taxon>Spiralia</taxon>
        <taxon>Lophotrochozoa</taxon>
        <taxon>Platyhelminthes</taxon>
        <taxon>Cestoda</taxon>
        <taxon>Eucestoda</taxon>
        <taxon>Cyclophyllidea</taxon>
        <taxon>Mesocestoididae</taxon>
        <taxon>Mesocestoides</taxon>
    </lineage>
</organism>
<dbReference type="Proteomes" id="UP000267029">
    <property type="component" value="Unassembled WGS sequence"/>
</dbReference>
<dbReference type="OrthoDB" id="74412at2759"/>
<feature type="region of interest" description="Disordered" evidence="2">
    <location>
        <begin position="657"/>
        <end position="676"/>
    </location>
</feature>
<evidence type="ECO:0000259" key="4">
    <source>
        <dbReference type="PROSITE" id="PS50105"/>
    </source>
</evidence>
<dbReference type="PROSITE" id="PS50003">
    <property type="entry name" value="PH_DOMAIN"/>
    <property type="match status" value="1"/>
</dbReference>
<dbReference type="InterPro" id="IPR001660">
    <property type="entry name" value="SAM"/>
</dbReference>
<feature type="compositionally biased region" description="Polar residues" evidence="2">
    <location>
        <begin position="390"/>
        <end position="402"/>
    </location>
</feature>
<sequence>MTNSDSLPPSYTSWTNEQLIAWAGGVGPVFQYYLGALRDANVKGKWLSCLTESDLAKLGVKRIDHIRLILSAVKDLIEAYAALETENMQDILFSVVRALALMSSHLKRAQLQRGQESEEDMAEIDHLLVKSLMNLSKIAKKAASWLGRTPFSQIPKFSSLRSVILQNVIDLNTALRSALNESCLVAFVNPMLELTRSLKNQLEEVIHDCDDSILLTPCTLEYISLRKGERDIYGFTFQTNDSNVHIIQSVDSDLKAPAFSCGRLTKDDEVVEINNQLVLGWEHNAVARLIQQSTRHLNMRIRKRPAHCTDYFFVNSRRQRTPLTSSLRPIAAEPQHSRRSDFLRNRTPKRRTQPISTSQSSTTPSTISNITAQPATANISPEEELEEPKQSTLAVRHSSASNEAKLKAPVAITRSHSQPRDGLFLPAPKPSCAPITPSRESTNSTESFNERSPVPFESACQVVATGPSPVSVETSAPAPRKNRRRPATISSIEDFSASPASPAPLNLSFNKSTKRLSCKALGKGHCQGWLWLKKTASFATKYVKRWCIFKHNTLYYYRNPADAYAEGLILLHGFTISPTSEGSRSGRYPFLVYNDWTRFVFATDNEGSRTRWMNMLGLAAIGQPACMWTTPIGGFHPGYLTASSKLATEKRSLPLPLSPTLLEPPRLHTSSGDNSRRTHVAIHRCSSSLNVPSSSEFKHQPLDSDSVENHKCYQHLYLSVSASCLVDDATVISTDEEEKENDTEELQDVSQSIQDQSPCRLMRRDAMIRRRRVRLLTDGSISPTVFLTSPPTIVPQRASDRLSMSSETVVMGTLGLAQQHLLQPHSTGTSSDGGIETGENDSRYCSLLLLRNPQRLDEETELSPPCSLSSRSESVDHASS</sequence>
<dbReference type="SUPFAM" id="SSF50156">
    <property type="entry name" value="PDZ domain-like"/>
    <property type="match status" value="1"/>
</dbReference>
<dbReference type="Gene3D" id="2.30.42.10">
    <property type="match status" value="1"/>
</dbReference>
<feature type="domain" description="SAM" evidence="4">
    <location>
        <begin position="14"/>
        <end position="79"/>
    </location>
</feature>
<dbReference type="SMART" id="SM00228">
    <property type="entry name" value="PDZ"/>
    <property type="match status" value="1"/>
</dbReference>
<evidence type="ECO:0000259" key="5">
    <source>
        <dbReference type="PROSITE" id="PS50106"/>
    </source>
</evidence>
<dbReference type="PROSITE" id="PS51290">
    <property type="entry name" value="CRIC"/>
    <property type="match status" value="1"/>
</dbReference>
<proteinExistence type="inferred from homology"/>
<feature type="compositionally biased region" description="Acidic residues" evidence="2">
    <location>
        <begin position="735"/>
        <end position="747"/>
    </location>
</feature>
<evidence type="ECO:0000313" key="9">
    <source>
        <dbReference type="WBParaSite" id="MCU_003212-RA"/>
    </source>
</evidence>
<feature type="region of interest" description="Disordered" evidence="2">
    <location>
        <begin position="323"/>
        <end position="451"/>
    </location>
</feature>
<feature type="domain" description="PDZ" evidence="5">
    <location>
        <begin position="222"/>
        <end position="305"/>
    </location>
</feature>
<dbReference type="PANTHER" id="PTHR12844:SF42">
    <property type="entry name" value="CONNECTOR ENHANCER OF KSR PROTEIN CNK"/>
    <property type="match status" value="1"/>
</dbReference>
<dbReference type="Gene3D" id="2.30.29.30">
    <property type="entry name" value="Pleckstrin-homology domain (PH domain)/Phosphotyrosine-binding domain (PTB)"/>
    <property type="match status" value="1"/>
</dbReference>
<feature type="domain" description="CRIC" evidence="6">
    <location>
        <begin position="87"/>
        <end position="186"/>
    </location>
</feature>
<feature type="compositionally biased region" description="Polar residues" evidence="2">
    <location>
        <begin position="369"/>
        <end position="379"/>
    </location>
</feature>
<dbReference type="InterPro" id="IPR011993">
    <property type="entry name" value="PH-like_dom_sf"/>
</dbReference>
<dbReference type="Gene3D" id="1.10.150.50">
    <property type="entry name" value="Transcription Factor, Ets-1"/>
    <property type="match status" value="1"/>
</dbReference>
<evidence type="ECO:0000256" key="1">
    <source>
        <dbReference type="ARBA" id="ARBA00009498"/>
    </source>
</evidence>
<gene>
    <name evidence="7" type="ORF">MCOS_LOCUS571</name>
</gene>
<dbReference type="EMBL" id="UXSR01000052">
    <property type="protein sequence ID" value="VDD74568.1"/>
    <property type="molecule type" value="Genomic_DNA"/>
</dbReference>
<dbReference type="InterPro" id="IPR001849">
    <property type="entry name" value="PH_domain"/>
</dbReference>